<reference evidence="4" key="1">
    <citation type="submission" date="2021-10" db="EMBL/GenBank/DDBJ databases">
        <title>Tropical sea cucumber genome reveals ecological adaptation and Cuvierian tubules defense mechanism.</title>
        <authorList>
            <person name="Chen T."/>
        </authorList>
    </citation>
    <scope>NUCLEOTIDE SEQUENCE</scope>
    <source>
        <strain evidence="4">Nanhai2018</strain>
        <tissue evidence="4">Muscle</tissue>
    </source>
</reference>
<feature type="compositionally biased region" description="Polar residues" evidence="2">
    <location>
        <begin position="1088"/>
        <end position="1103"/>
    </location>
</feature>
<feature type="region of interest" description="Disordered" evidence="2">
    <location>
        <begin position="132"/>
        <end position="187"/>
    </location>
</feature>
<dbReference type="PROSITE" id="PS51900">
    <property type="entry name" value="CB"/>
    <property type="match status" value="1"/>
</dbReference>
<comment type="caution">
    <text evidence="4">The sequence shown here is derived from an EMBL/GenBank/DDBJ whole genome shotgun (WGS) entry which is preliminary data.</text>
</comment>
<feature type="region of interest" description="Disordered" evidence="2">
    <location>
        <begin position="879"/>
        <end position="899"/>
    </location>
</feature>
<proteinExistence type="predicted"/>
<dbReference type="EMBL" id="JAIZAY010000019">
    <property type="protein sequence ID" value="KAJ8023990.1"/>
    <property type="molecule type" value="Genomic_DNA"/>
</dbReference>
<feature type="region of interest" description="Disordered" evidence="2">
    <location>
        <begin position="686"/>
        <end position="775"/>
    </location>
</feature>
<dbReference type="Proteomes" id="UP001152320">
    <property type="component" value="Chromosome 19"/>
</dbReference>
<name>A0A9Q1BET6_HOLLE</name>
<feature type="compositionally biased region" description="Low complexity" evidence="2">
    <location>
        <begin position="614"/>
        <end position="624"/>
    </location>
</feature>
<feature type="compositionally biased region" description="Basic and acidic residues" evidence="2">
    <location>
        <begin position="734"/>
        <end position="747"/>
    </location>
</feature>
<evidence type="ECO:0000313" key="4">
    <source>
        <dbReference type="EMBL" id="KAJ8023990.1"/>
    </source>
</evidence>
<feature type="compositionally biased region" description="Polar residues" evidence="2">
    <location>
        <begin position="167"/>
        <end position="178"/>
    </location>
</feature>
<evidence type="ECO:0000256" key="2">
    <source>
        <dbReference type="SAM" id="MobiDB-lite"/>
    </source>
</evidence>
<feature type="compositionally biased region" description="Basic and acidic residues" evidence="2">
    <location>
        <begin position="225"/>
        <end position="239"/>
    </location>
</feature>
<dbReference type="PANTHER" id="PTHR33066:SF2">
    <property type="entry name" value="FILAGGRIN-2-LIKE"/>
    <property type="match status" value="1"/>
</dbReference>
<dbReference type="InterPro" id="IPR044068">
    <property type="entry name" value="CB"/>
</dbReference>
<feature type="compositionally biased region" description="Low complexity" evidence="2">
    <location>
        <begin position="689"/>
        <end position="699"/>
    </location>
</feature>
<dbReference type="Gene3D" id="1.10.150.130">
    <property type="match status" value="1"/>
</dbReference>
<sequence length="1383" mass="152249">MSFFMLPPPGPRPAAVECSCKKFRPFVNWDFHSLCPACRDCSKDRPCNVCRSWTSKEWELLRQRAEERGKSIPKRKKGAKQPQPTNSPSKKSKNRGSGSSKINPGPKDKPGIGSAQSDLPEVQTIESGIGSATACLPRLPRSRSQENSSPGFTPTPETRDLRDSRDTNSGLPTVSIQGNVPLDTALHSSAPTTVTDQLQRALLVREPSDANALVLSSDMNSNITRDFEGFSDRSRSRDRSRSKKKRRRRHSSSSSSPSTSRCHRRRHRQPEPASFPYSSTAISGPTQTTDPTVEPLSDEENDFPDEARSLASQEDFFLHTEARVNSGESDDDIPLMGTSISKEAFDKAVEVIRRQLGFDASSLPEPSSSRKSHLSLNKPVTPLRSSMPVDAECFDRFEAQAKAKKWRAYPKRQASDFHIDDEDWKAFFSSPSIPDVCLDKLKASGAVDHRGKFRTSSTKKSYLSLQGIDLAARTGMKFASSLLLIAEVLSKSFRQTGTEEVSRKDTGALVNILGPVARLSYDQFAKVAVKASSDRRELVLDSIRCPSDDIKRRFMELPLSGPDLFAGKFEDQLLTEIKRRKDINKADFNFPRSSSSSARTRRSSPKPSFRRPSRPSAFPSRQQSIQGRSRDRPRIQAPGRNHPKGEIVETCQQLGDFVAGPLGSAHSSDGLQDRILQNPAFFGSLQVNSGAQSSGPTSSSRERNLRPSSERCSVHRQKEFSGQTPPVLLLPHSQETRHLETNPKPETSKQAIHPSKKVQNGDPRHNPPVSPTRILGNIDRSKRCLPSHPHPSVPSQISGVPLQGDRLLLSGDAVRPLNCPQSFYTSNKSDSGFPAKKGNTRLRLSRRLASHRTFGQRSLPHHKLHPLVVKTSRLGDQRGEIVPHSKSKGYLPRSSPGPSLRRCLPYSRESPDINGHGYSDVILPVSSSQALAPTLGPHGQYGGCYPVLQIVYEAGPDTSPTVLRPIQQSSLESCPIESGRSRTPSLVDSSTQCGLGETLRGNSPQIHYHDRRLFVRLGSSMGISHDLRPLEHLPVETPHQPLGDGGGPPSSHPLETPPQGAPTYSPVRQLDHSLLHQSPRGNEVPLSLSENLGPTSPMQTPQHFHQGDPPCRPGERDGRRPLQGNPSGNRMVSVPDLGQPHIQHFRPSDDRPLRIPEQCQVTNLLHQVFPSTGVGYRCSSNFLGQPPRLHIPFVVPNSKSSPEAQSLQHNSTSRSPLLAEPTMVPDPSGDAHRSSVQIPNQGQPTHSERGQDLAPTTSTSSSCSLETFIRQLSSQGLSQEAAVLASGSRRSSTVSTYNSRLSRFRTWCSERNTDPMEASLETVADFLLHIFKEGKQVSTVKNYRSAISSIHEGFPDGSTIGSNNAINHLLRGMFNERPPRKRL</sequence>
<evidence type="ECO:0000256" key="1">
    <source>
        <dbReference type="ARBA" id="ARBA00023125"/>
    </source>
</evidence>
<feature type="compositionally biased region" description="Basic and acidic residues" evidence="2">
    <location>
        <begin position="157"/>
        <end position="166"/>
    </location>
</feature>
<feature type="region of interest" description="Disordered" evidence="2">
    <location>
        <begin position="66"/>
        <end position="116"/>
    </location>
</feature>
<feature type="compositionally biased region" description="Basic residues" evidence="2">
    <location>
        <begin position="240"/>
        <end position="251"/>
    </location>
</feature>
<keyword evidence="5" id="KW-1185">Reference proteome</keyword>
<dbReference type="OrthoDB" id="8954815at2759"/>
<dbReference type="SUPFAM" id="SSF47823">
    <property type="entry name" value="lambda integrase-like, N-terminal domain"/>
    <property type="match status" value="1"/>
</dbReference>
<feature type="compositionally biased region" description="Polar residues" evidence="2">
    <location>
        <begin position="145"/>
        <end position="156"/>
    </location>
</feature>
<feature type="region of interest" description="Disordered" evidence="2">
    <location>
        <begin position="360"/>
        <end position="379"/>
    </location>
</feature>
<protein>
    <recommendedName>
        <fullName evidence="3">Core-binding (CB) domain-containing protein</fullName>
    </recommendedName>
</protein>
<evidence type="ECO:0000259" key="3">
    <source>
        <dbReference type="PROSITE" id="PS51900"/>
    </source>
</evidence>
<feature type="region of interest" description="Disordered" evidence="2">
    <location>
        <begin position="223"/>
        <end position="303"/>
    </location>
</feature>
<dbReference type="GO" id="GO:0003677">
    <property type="term" value="F:DNA binding"/>
    <property type="evidence" value="ECO:0007669"/>
    <property type="project" value="UniProtKB-KW"/>
</dbReference>
<feature type="region of interest" description="Disordered" evidence="2">
    <location>
        <begin position="1034"/>
        <end position="1153"/>
    </location>
</feature>
<organism evidence="4 5">
    <name type="scientific">Holothuria leucospilota</name>
    <name type="common">Black long sea cucumber</name>
    <name type="synonym">Mertensiothuria leucospilota</name>
    <dbReference type="NCBI Taxonomy" id="206669"/>
    <lineage>
        <taxon>Eukaryota</taxon>
        <taxon>Metazoa</taxon>
        <taxon>Echinodermata</taxon>
        <taxon>Eleutherozoa</taxon>
        <taxon>Echinozoa</taxon>
        <taxon>Holothuroidea</taxon>
        <taxon>Aspidochirotacea</taxon>
        <taxon>Aspidochirotida</taxon>
        <taxon>Holothuriidae</taxon>
        <taxon>Holothuria</taxon>
    </lineage>
</organism>
<feature type="region of interest" description="Disordered" evidence="2">
    <location>
        <begin position="587"/>
        <end position="645"/>
    </location>
</feature>
<evidence type="ECO:0000313" key="5">
    <source>
        <dbReference type="Proteomes" id="UP001152320"/>
    </source>
</evidence>
<dbReference type="PANTHER" id="PTHR33066">
    <property type="entry name" value="INTEGRASE_SAM-LIKE_N DOMAIN-CONTAINING PROTEIN"/>
    <property type="match status" value="1"/>
</dbReference>
<accession>A0A9Q1BET6</accession>
<keyword evidence="1" id="KW-0238">DNA-binding</keyword>
<feature type="compositionally biased region" description="Polar residues" evidence="2">
    <location>
        <begin position="1234"/>
        <end position="1245"/>
    </location>
</feature>
<feature type="compositionally biased region" description="Polar residues" evidence="2">
    <location>
        <begin position="1197"/>
        <end position="1215"/>
    </location>
</feature>
<dbReference type="InterPro" id="IPR004107">
    <property type="entry name" value="Integrase_SAM-like_N"/>
</dbReference>
<gene>
    <name evidence="4" type="ORF">HOLleu_36586</name>
</gene>
<feature type="compositionally biased region" description="Basic and acidic residues" evidence="2">
    <location>
        <begin position="700"/>
        <end position="719"/>
    </location>
</feature>
<feature type="region of interest" description="Disordered" evidence="2">
    <location>
        <begin position="1193"/>
        <end position="1260"/>
    </location>
</feature>
<dbReference type="InterPro" id="IPR010998">
    <property type="entry name" value="Integrase_recombinase_N"/>
</dbReference>
<feature type="domain" description="Core-binding (CB)" evidence="3">
    <location>
        <begin position="1259"/>
        <end position="1355"/>
    </location>
</feature>
<dbReference type="GO" id="GO:0015074">
    <property type="term" value="P:DNA integration"/>
    <property type="evidence" value="ECO:0007669"/>
    <property type="project" value="InterPro"/>
</dbReference>
<feature type="compositionally biased region" description="Polar residues" evidence="2">
    <location>
        <begin position="276"/>
        <end position="291"/>
    </location>
</feature>
<dbReference type="Pfam" id="PF02899">
    <property type="entry name" value="Phage_int_SAM_1"/>
    <property type="match status" value="1"/>
</dbReference>
<feature type="compositionally biased region" description="Basic residues" evidence="2">
    <location>
        <begin position="599"/>
        <end position="613"/>
    </location>
</feature>